<dbReference type="Gene3D" id="1.50.10.100">
    <property type="entry name" value="Chondroitin AC/alginate lyase"/>
    <property type="match status" value="1"/>
</dbReference>
<comment type="caution">
    <text evidence="3">The sequence shown here is derived from an EMBL/GenBank/DDBJ whole genome shotgun (WGS) entry which is preliminary data.</text>
</comment>
<dbReference type="Proteomes" id="UP000282125">
    <property type="component" value="Unassembled WGS sequence"/>
</dbReference>
<dbReference type="AlphaFoldDB" id="A0A3P3DUR4"/>
<gene>
    <name evidence="3" type="ORF">EG244_02390</name>
</gene>
<evidence type="ECO:0000313" key="3">
    <source>
        <dbReference type="EMBL" id="RRH77891.1"/>
    </source>
</evidence>
<dbReference type="RefSeq" id="WP_124963418.1">
    <property type="nucleotide sequence ID" value="NZ_RRAZ01000003.1"/>
</dbReference>
<accession>A0A3P3DUR4</accession>
<dbReference type="Pfam" id="PF07940">
    <property type="entry name" value="Hepar_II_III_C"/>
    <property type="match status" value="1"/>
</dbReference>
<comment type="subcellular location">
    <subcellularLocation>
        <location evidence="1">Cell envelope</location>
    </subcellularLocation>
</comment>
<dbReference type="Gene3D" id="2.70.98.70">
    <property type="match status" value="1"/>
</dbReference>
<evidence type="ECO:0000313" key="4">
    <source>
        <dbReference type="Proteomes" id="UP000282125"/>
    </source>
</evidence>
<feature type="domain" description="Heparinase II/III-like C-terminal" evidence="2">
    <location>
        <begin position="299"/>
        <end position="551"/>
    </location>
</feature>
<dbReference type="InterPro" id="IPR008929">
    <property type="entry name" value="Chondroitin_lyas"/>
</dbReference>
<evidence type="ECO:0000259" key="2">
    <source>
        <dbReference type="Pfam" id="PF07940"/>
    </source>
</evidence>
<keyword evidence="4" id="KW-1185">Reference proteome</keyword>
<dbReference type="InterPro" id="IPR012480">
    <property type="entry name" value="Hepar_II_III_C"/>
</dbReference>
<reference evidence="3 4" key="1">
    <citation type="submission" date="2018-11" db="EMBL/GenBank/DDBJ databases">
        <title>Gemmobacter sp. nov., YIM 102744-1 draft genome.</title>
        <authorList>
            <person name="Li G."/>
            <person name="Jiang Y."/>
        </authorList>
    </citation>
    <scope>NUCLEOTIDE SEQUENCE [LARGE SCALE GENOMIC DNA]</scope>
    <source>
        <strain evidence="3 4">YIM 102744-1</strain>
    </source>
</reference>
<name>A0A3P3DUR4_9RHOB</name>
<dbReference type="GO" id="GO:0016829">
    <property type="term" value="F:lyase activity"/>
    <property type="evidence" value="ECO:0007669"/>
    <property type="project" value="InterPro"/>
</dbReference>
<protein>
    <submittedName>
        <fullName evidence="3">Heparinase</fullName>
    </submittedName>
</protein>
<dbReference type="EMBL" id="RRAZ01000003">
    <property type="protein sequence ID" value="RRH77891.1"/>
    <property type="molecule type" value="Genomic_DNA"/>
</dbReference>
<evidence type="ECO:0000256" key="1">
    <source>
        <dbReference type="ARBA" id="ARBA00004196"/>
    </source>
</evidence>
<organism evidence="3 4">
    <name type="scientific">Falsigemmobacter faecalis</name>
    <dbReference type="NCBI Taxonomy" id="2488730"/>
    <lineage>
        <taxon>Bacteria</taxon>
        <taxon>Pseudomonadati</taxon>
        <taxon>Pseudomonadota</taxon>
        <taxon>Alphaproteobacteria</taxon>
        <taxon>Rhodobacterales</taxon>
        <taxon>Paracoccaceae</taxon>
        <taxon>Falsigemmobacter</taxon>
    </lineage>
</organism>
<sequence length="572" mass="60723">MADLKDGNGTGRRQPLADRWATWRAGAGPVATGFVSPPEPRFIGLVARGQQLLSGTFALGGSEVEAHGQSLWDIPPPGPLFEEAAQSFAWLDDLAACGDAAARALAGTWVSDWISRFGRGPFWPPQGTGQRLLRMISHGQMLTEGQMSDESAPLLRSLSRQAHYLARRWKTAPPGLPRIEGLAALATAGLLLDGLEALSAPALAALMAEAGAVVDSEGAIASRNPEELLDIFTLLTWVRMTLEDLGRAVPPELTTTAGRIAPALRALRHADGNLARFHGGGRGLEGRLDLALTGSRVKRGPSMIHAMGYARLSGGRTSLIVDVASPPDGAAESTAHASTLALEMTSARRSLIVSCGSGAPFGPDWHRAGRATASHSTLVVEGFSSSRFGKGQTLSDRAATLPPRLFQSVDGQSLISGHSGWARSHGLQHLRALELSQDGRVLVGQDTLGARDAAMKARLSQVLAHAGEGGIPFSLRFHLHPDVDARLDMGGAAVSLVLRSGEIWVFRHDGTGRLTLEPSVYLEKGRLKPRPTLQIRLSAQLTADQAELGWTLAKAQDTPLAIRDLDRDEPPV</sequence>
<proteinExistence type="predicted"/>
<dbReference type="OrthoDB" id="9787373at2"/>
<dbReference type="GO" id="GO:0030313">
    <property type="term" value="C:cell envelope"/>
    <property type="evidence" value="ECO:0007669"/>
    <property type="project" value="UniProtKB-SubCell"/>
</dbReference>